<proteinExistence type="predicted"/>
<evidence type="ECO:0000313" key="1">
    <source>
        <dbReference type="EMBL" id="RPD58016.1"/>
    </source>
</evidence>
<dbReference type="EMBL" id="ML122277">
    <property type="protein sequence ID" value="RPD58016.1"/>
    <property type="molecule type" value="Genomic_DNA"/>
</dbReference>
<dbReference type="Proteomes" id="UP000313359">
    <property type="component" value="Unassembled WGS sequence"/>
</dbReference>
<dbReference type="InterPro" id="IPR032675">
    <property type="entry name" value="LRR_dom_sf"/>
</dbReference>
<evidence type="ECO:0000313" key="2">
    <source>
        <dbReference type="Proteomes" id="UP000313359"/>
    </source>
</evidence>
<sequence length="517" mass="58446">MDIGTAIPPNPLHKVLYNSDLLHEIFSHLHLPKSDPEPSIEEATLASAAQVCKTFTDPALAVLWESLSTLLPLWLLLEPLQLLEQESGPAKYILTDEISAANWSRFRHYAALIREVCFDKYTEARIDQSIWPHLIAQAGGELNLLPRLRSLSYLVFDPYQTSILLFLSPTLRKLIFYSAWYPQNWGPIERQEAAVNMLIRAACTNCPQLDDLKLSMLEFPGPLRVAAEGLKHRLRKLELGMLQISDAATIQALANISTLEQLHKIHVNFLHTQHLSIRGFRALKEVSIICDAPEDVSKFLACIVSPLESLGISSSTPSMSWRQEVKVIELSVFATSLLDLRNIEDASLLVRDREFSITSFSFKPLTEAWPRLTSFSFDGHKHTSRTPLPAHALFAKHCLSLHTLCLPSLNDRSMFTTAIDPGPLPPQPTLERLSFCCIERMQISDPETTGRAIWRLFPYLDVDACRASLTKLPPLACEHDCDEDVENYYLRMRREVGWEAWDSVLDVVEDLQAELTS</sequence>
<name>A0A5C2S9K7_9APHY</name>
<dbReference type="Gene3D" id="3.80.10.10">
    <property type="entry name" value="Ribonuclease Inhibitor"/>
    <property type="match status" value="1"/>
</dbReference>
<evidence type="ECO:0008006" key="3">
    <source>
        <dbReference type="Google" id="ProtNLM"/>
    </source>
</evidence>
<accession>A0A5C2S9K7</accession>
<reference evidence="1" key="1">
    <citation type="journal article" date="2018" name="Genome Biol. Evol.">
        <title>Genomics and development of Lentinus tigrinus, a white-rot wood-decaying mushroom with dimorphic fruiting bodies.</title>
        <authorList>
            <person name="Wu B."/>
            <person name="Xu Z."/>
            <person name="Knudson A."/>
            <person name="Carlson A."/>
            <person name="Chen N."/>
            <person name="Kovaka S."/>
            <person name="LaButti K."/>
            <person name="Lipzen A."/>
            <person name="Pennachio C."/>
            <person name="Riley R."/>
            <person name="Schakwitz W."/>
            <person name="Umezawa K."/>
            <person name="Ohm R.A."/>
            <person name="Grigoriev I.V."/>
            <person name="Nagy L.G."/>
            <person name="Gibbons J."/>
            <person name="Hibbett D."/>
        </authorList>
    </citation>
    <scope>NUCLEOTIDE SEQUENCE [LARGE SCALE GENOMIC DNA]</scope>
    <source>
        <strain evidence="1">ALCF2SS1-6</strain>
    </source>
</reference>
<keyword evidence="2" id="KW-1185">Reference proteome</keyword>
<dbReference type="OrthoDB" id="2740871at2759"/>
<dbReference type="AlphaFoldDB" id="A0A5C2S9K7"/>
<dbReference type="SUPFAM" id="SSF52047">
    <property type="entry name" value="RNI-like"/>
    <property type="match status" value="1"/>
</dbReference>
<gene>
    <name evidence="1" type="ORF">L227DRAFT_655031</name>
</gene>
<organism evidence="1 2">
    <name type="scientific">Lentinus tigrinus ALCF2SS1-6</name>
    <dbReference type="NCBI Taxonomy" id="1328759"/>
    <lineage>
        <taxon>Eukaryota</taxon>
        <taxon>Fungi</taxon>
        <taxon>Dikarya</taxon>
        <taxon>Basidiomycota</taxon>
        <taxon>Agaricomycotina</taxon>
        <taxon>Agaricomycetes</taxon>
        <taxon>Polyporales</taxon>
        <taxon>Polyporaceae</taxon>
        <taxon>Lentinus</taxon>
    </lineage>
</organism>
<protein>
    <recommendedName>
        <fullName evidence="3">F-box domain-containing protein</fullName>
    </recommendedName>
</protein>